<keyword evidence="2" id="KW-1185">Reference proteome</keyword>
<dbReference type="PATRIC" id="fig|1265738.3.peg.987"/>
<sequence length="160" mass="18172">MAMAKQERDREDLLRDGRQMAIRGETTINGTVVTIGFRGAGQLSLYCGADPVFQFNADQQLRRVFFKEIRYAADAGRLIRLHRVSRGGKVQFDSEPLSENDHAALLDSLGQWIRDLRLIVTNKRAEWRVADQQDVAFFSQLTRWIDALPQPIEIADSPGL</sequence>
<accession>M5S363</accession>
<dbReference type="Proteomes" id="UP000011991">
    <property type="component" value="Unassembled WGS sequence"/>
</dbReference>
<evidence type="ECO:0000313" key="1">
    <source>
        <dbReference type="EMBL" id="EMI22077.1"/>
    </source>
</evidence>
<evidence type="ECO:0000313" key="2">
    <source>
        <dbReference type="Proteomes" id="UP000011991"/>
    </source>
</evidence>
<comment type="caution">
    <text evidence="1">The sequence shown here is derived from an EMBL/GenBank/DDBJ whole genome shotgun (WGS) entry which is preliminary data.</text>
</comment>
<dbReference type="EMBL" id="ANOG01000151">
    <property type="protein sequence ID" value="EMI22077.1"/>
    <property type="molecule type" value="Genomic_DNA"/>
</dbReference>
<dbReference type="AlphaFoldDB" id="M5S363"/>
<protein>
    <submittedName>
        <fullName evidence="1">Uncharacterized protein</fullName>
    </submittedName>
</protein>
<organism evidence="1 2">
    <name type="scientific">Rhodopirellula maiorica SM1</name>
    <dbReference type="NCBI Taxonomy" id="1265738"/>
    <lineage>
        <taxon>Bacteria</taxon>
        <taxon>Pseudomonadati</taxon>
        <taxon>Planctomycetota</taxon>
        <taxon>Planctomycetia</taxon>
        <taxon>Pirellulales</taxon>
        <taxon>Pirellulaceae</taxon>
        <taxon>Novipirellula</taxon>
    </lineage>
</organism>
<name>M5S363_9BACT</name>
<reference evidence="1 2" key="1">
    <citation type="journal article" date="2013" name="Mar. Genomics">
        <title>Expression of sulfatases in Rhodopirellula baltica and the diversity of sulfatases in the genus Rhodopirellula.</title>
        <authorList>
            <person name="Wegner C.E."/>
            <person name="Richter-Heitmann T."/>
            <person name="Klindworth A."/>
            <person name="Klockow C."/>
            <person name="Richter M."/>
            <person name="Achstetter T."/>
            <person name="Glockner F.O."/>
            <person name="Harder J."/>
        </authorList>
    </citation>
    <scope>NUCLEOTIDE SEQUENCE [LARGE SCALE GENOMIC DNA]</scope>
    <source>
        <strain evidence="1 2">SM1</strain>
    </source>
</reference>
<gene>
    <name evidence="1" type="ORF">RMSM_00994</name>
</gene>
<proteinExistence type="predicted"/>